<proteinExistence type="inferred from homology"/>
<name>A0ABS5TTS8_9ACTN</name>
<evidence type="ECO:0000256" key="3">
    <source>
        <dbReference type="ARBA" id="ARBA00022801"/>
    </source>
</evidence>
<comment type="cofactor">
    <cofactor evidence="1">
        <name>Mg(2+)</name>
        <dbReference type="ChEBI" id="CHEBI:18420"/>
    </cofactor>
</comment>
<evidence type="ECO:0000256" key="1">
    <source>
        <dbReference type="ARBA" id="ARBA00001946"/>
    </source>
</evidence>
<evidence type="ECO:0000313" key="8">
    <source>
        <dbReference type="Proteomes" id="UP001197247"/>
    </source>
</evidence>
<accession>A0ABS5TTS8</accession>
<evidence type="ECO:0000256" key="5">
    <source>
        <dbReference type="RuleBase" id="RU003476"/>
    </source>
</evidence>
<dbReference type="PROSITE" id="PS00893">
    <property type="entry name" value="NUDIX_BOX"/>
    <property type="match status" value="1"/>
</dbReference>
<dbReference type="RefSeq" id="WP_214160742.1">
    <property type="nucleotide sequence ID" value="NZ_JAHBAY010000025.1"/>
</dbReference>
<dbReference type="PROSITE" id="PS51462">
    <property type="entry name" value="NUDIX"/>
    <property type="match status" value="1"/>
</dbReference>
<comment type="similarity">
    <text evidence="2 5">Belongs to the Nudix hydrolase family.</text>
</comment>
<dbReference type="Proteomes" id="UP001197247">
    <property type="component" value="Unassembled WGS sequence"/>
</dbReference>
<sequence length="141" mass="15684">MTHPEERAEIVTAVLRRHGRILLCHRSPHRQHFPNRWAFPGGNVEVGEAAEQALARELAEELGITVAPPTHAPAAVIDTDAFHLRTWLIESWSGTPANTAPEEHDDLIWVDLDEARDLDLAHPEFDYPLLVELLGGPVSTP</sequence>
<evidence type="ECO:0000259" key="6">
    <source>
        <dbReference type="PROSITE" id="PS51462"/>
    </source>
</evidence>
<reference evidence="7 8" key="1">
    <citation type="submission" date="2021-05" db="EMBL/GenBank/DDBJ databases">
        <title>Kineosporia and Streptomyces sp. nov. two new marine actinobacteria isolated from Coral.</title>
        <authorList>
            <person name="Buangrab K."/>
            <person name="Sutthacheep M."/>
            <person name="Yeemin T."/>
            <person name="Harunari E."/>
            <person name="Igarashi Y."/>
            <person name="Kanchanasin P."/>
            <person name="Tanasupawat S."/>
            <person name="Phongsopitanun W."/>
        </authorList>
    </citation>
    <scope>NUCLEOTIDE SEQUENCE [LARGE SCALE GENOMIC DNA]</scope>
    <source>
        <strain evidence="7 8">J2-2</strain>
    </source>
</reference>
<dbReference type="PANTHER" id="PTHR47707">
    <property type="entry name" value="8-OXO-DGTP DIPHOSPHATASE"/>
    <property type="match status" value="1"/>
</dbReference>
<dbReference type="Pfam" id="PF00293">
    <property type="entry name" value="NUDIX"/>
    <property type="match status" value="1"/>
</dbReference>
<protein>
    <submittedName>
        <fullName evidence="7">NUDIX domain-containing protein</fullName>
    </submittedName>
</protein>
<dbReference type="SUPFAM" id="SSF55811">
    <property type="entry name" value="Nudix"/>
    <property type="match status" value="1"/>
</dbReference>
<comment type="caution">
    <text evidence="7">The sequence shown here is derived from an EMBL/GenBank/DDBJ whole genome shotgun (WGS) entry which is preliminary data.</text>
</comment>
<dbReference type="InterPro" id="IPR020476">
    <property type="entry name" value="Nudix_hydrolase"/>
</dbReference>
<keyword evidence="3 5" id="KW-0378">Hydrolase</keyword>
<evidence type="ECO:0000256" key="4">
    <source>
        <dbReference type="ARBA" id="ARBA00022842"/>
    </source>
</evidence>
<dbReference type="InterPro" id="IPR000086">
    <property type="entry name" value="NUDIX_hydrolase_dom"/>
</dbReference>
<dbReference type="EMBL" id="JAHBAY010000025">
    <property type="protein sequence ID" value="MBT0774202.1"/>
    <property type="molecule type" value="Genomic_DNA"/>
</dbReference>
<dbReference type="InterPro" id="IPR020084">
    <property type="entry name" value="NUDIX_hydrolase_CS"/>
</dbReference>
<dbReference type="Gene3D" id="3.90.79.10">
    <property type="entry name" value="Nucleoside Triphosphate Pyrophosphohydrolase"/>
    <property type="match status" value="1"/>
</dbReference>
<evidence type="ECO:0000313" key="7">
    <source>
        <dbReference type="EMBL" id="MBT0774202.1"/>
    </source>
</evidence>
<dbReference type="PRINTS" id="PR00502">
    <property type="entry name" value="NUDIXFAMILY"/>
</dbReference>
<keyword evidence="4" id="KW-0460">Magnesium</keyword>
<keyword evidence="8" id="KW-1185">Reference proteome</keyword>
<dbReference type="InterPro" id="IPR015797">
    <property type="entry name" value="NUDIX_hydrolase-like_dom_sf"/>
</dbReference>
<feature type="domain" description="Nudix hydrolase" evidence="6">
    <location>
        <begin position="6"/>
        <end position="132"/>
    </location>
</feature>
<dbReference type="PANTHER" id="PTHR47707:SF2">
    <property type="entry name" value="CTP PYROPHOSPHOHYDROLASE"/>
    <property type="match status" value="1"/>
</dbReference>
<organism evidence="7 8">
    <name type="scientific">Kineosporia corallincola</name>
    <dbReference type="NCBI Taxonomy" id="2835133"/>
    <lineage>
        <taxon>Bacteria</taxon>
        <taxon>Bacillati</taxon>
        <taxon>Actinomycetota</taxon>
        <taxon>Actinomycetes</taxon>
        <taxon>Kineosporiales</taxon>
        <taxon>Kineosporiaceae</taxon>
        <taxon>Kineosporia</taxon>
    </lineage>
</organism>
<dbReference type="InterPro" id="IPR047127">
    <property type="entry name" value="MutT-like"/>
</dbReference>
<evidence type="ECO:0000256" key="2">
    <source>
        <dbReference type="ARBA" id="ARBA00005582"/>
    </source>
</evidence>
<gene>
    <name evidence="7" type="ORF">KIH74_34980</name>
</gene>